<dbReference type="PANTHER" id="PTHR42794:SF2">
    <property type="entry name" value="ABC TRANSPORTER ATP-BINDING PROTEIN"/>
    <property type="match status" value="1"/>
</dbReference>
<keyword evidence="1" id="KW-0547">Nucleotide-binding</keyword>
<keyword evidence="6" id="KW-1185">Reference proteome</keyword>
<evidence type="ECO:0000259" key="4">
    <source>
        <dbReference type="PROSITE" id="PS50893"/>
    </source>
</evidence>
<protein>
    <submittedName>
        <fullName evidence="5">ABC transporter ATP-binding protein</fullName>
    </submittedName>
</protein>
<evidence type="ECO:0000256" key="1">
    <source>
        <dbReference type="ARBA" id="ARBA00022741"/>
    </source>
</evidence>
<dbReference type="EMBL" id="QKWH01000001">
    <property type="protein sequence ID" value="PZR55342.1"/>
    <property type="molecule type" value="Genomic_DNA"/>
</dbReference>
<dbReference type="AlphaFoldDB" id="A0A2W5WXG3"/>
<feature type="region of interest" description="Disordered" evidence="3">
    <location>
        <begin position="1"/>
        <end position="37"/>
    </location>
</feature>
<dbReference type="InterPro" id="IPR003439">
    <property type="entry name" value="ABC_transporter-like_ATP-bd"/>
</dbReference>
<name>A0A2W5WXG3_9MICO</name>
<evidence type="ECO:0000313" key="6">
    <source>
        <dbReference type="Proteomes" id="UP000248783"/>
    </source>
</evidence>
<dbReference type="GO" id="GO:0005524">
    <property type="term" value="F:ATP binding"/>
    <property type="evidence" value="ECO:0007669"/>
    <property type="project" value="UniProtKB-KW"/>
</dbReference>
<gene>
    <name evidence="5" type="ORF">DNL40_02945</name>
</gene>
<organism evidence="5 6">
    <name type="scientific">Xylanimonas oleitrophica</name>
    <dbReference type="NCBI Taxonomy" id="2607479"/>
    <lineage>
        <taxon>Bacteria</taxon>
        <taxon>Bacillati</taxon>
        <taxon>Actinomycetota</taxon>
        <taxon>Actinomycetes</taxon>
        <taxon>Micrococcales</taxon>
        <taxon>Promicromonosporaceae</taxon>
        <taxon>Xylanimonas</taxon>
    </lineage>
</organism>
<comment type="caution">
    <text evidence="5">The sequence shown here is derived from an EMBL/GenBank/DDBJ whole genome shotgun (WGS) entry which is preliminary data.</text>
</comment>
<dbReference type="PANTHER" id="PTHR42794">
    <property type="entry name" value="HEMIN IMPORT ATP-BINDING PROTEIN HMUV"/>
    <property type="match status" value="1"/>
</dbReference>
<reference evidence="5 6" key="1">
    <citation type="submission" date="2018-06" db="EMBL/GenBank/DDBJ databases">
        <title>Whole genome sequencing of a novel hydrocarbon degrading bacterial strain, PW21 isolated from oil contaminated produced water sample.</title>
        <authorList>
            <person name="Nagkirti P."/>
            <person name="Shaikh A."/>
            <person name="Gowdaman V."/>
            <person name="Engineer A.E."/>
            <person name="Dagar S."/>
            <person name="Dhakephalkar P.K."/>
        </authorList>
    </citation>
    <scope>NUCLEOTIDE SEQUENCE [LARGE SCALE GENOMIC DNA]</scope>
    <source>
        <strain evidence="5 6">PW21</strain>
    </source>
</reference>
<keyword evidence="2 5" id="KW-0067">ATP-binding</keyword>
<sequence>MTDLAPSRRTAARRASDQVSQDPARSGRASLATSDRLQDEAPLGVDARRVRWTVDGRLVLDDVDATAPPGAVSGLLGPNGAGKSTLLRLVAGVQRPDGGRVHLVGGPVPEPGQGLGQEQGEPHVRTEDLLAMPRRRRARLLALVEQDAATDLPLTVLDAVLLGRTPHRGLLAGDSDDDRAVAAAALERAGAADLAGRLVGTLSGGERQRVHLARALAQEPRVLLLDEPTNHLDVAAQLATMSLVRSLAAQGVTVLAALHDLTLAAQACDHVVVLAPGTDGGRVVAAGPVEEVLVPEVLDPVYGVRTTVLRHPSTGRPVLTFEPA</sequence>
<dbReference type="SUPFAM" id="SSF52540">
    <property type="entry name" value="P-loop containing nucleoside triphosphate hydrolases"/>
    <property type="match status" value="1"/>
</dbReference>
<accession>A0A2W5WXG3</accession>
<dbReference type="InterPro" id="IPR003593">
    <property type="entry name" value="AAA+_ATPase"/>
</dbReference>
<dbReference type="SMART" id="SM00382">
    <property type="entry name" value="AAA"/>
    <property type="match status" value="1"/>
</dbReference>
<dbReference type="Pfam" id="PF00005">
    <property type="entry name" value="ABC_tran"/>
    <property type="match status" value="1"/>
</dbReference>
<dbReference type="InterPro" id="IPR027417">
    <property type="entry name" value="P-loop_NTPase"/>
</dbReference>
<evidence type="ECO:0000256" key="3">
    <source>
        <dbReference type="SAM" id="MobiDB-lite"/>
    </source>
</evidence>
<dbReference type="RefSeq" id="WP_111249706.1">
    <property type="nucleotide sequence ID" value="NZ_QKWH01000001.1"/>
</dbReference>
<dbReference type="Proteomes" id="UP000248783">
    <property type="component" value="Unassembled WGS sequence"/>
</dbReference>
<dbReference type="Gene3D" id="3.40.50.300">
    <property type="entry name" value="P-loop containing nucleotide triphosphate hydrolases"/>
    <property type="match status" value="1"/>
</dbReference>
<proteinExistence type="predicted"/>
<dbReference type="CDD" id="cd03214">
    <property type="entry name" value="ABC_Iron-Siderophores_B12_Hemin"/>
    <property type="match status" value="1"/>
</dbReference>
<evidence type="ECO:0000313" key="5">
    <source>
        <dbReference type="EMBL" id="PZR55342.1"/>
    </source>
</evidence>
<dbReference type="PROSITE" id="PS50893">
    <property type="entry name" value="ABC_TRANSPORTER_2"/>
    <property type="match status" value="1"/>
</dbReference>
<evidence type="ECO:0000256" key="2">
    <source>
        <dbReference type="ARBA" id="ARBA00022840"/>
    </source>
</evidence>
<dbReference type="GO" id="GO:0016887">
    <property type="term" value="F:ATP hydrolysis activity"/>
    <property type="evidence" value="ECO:0007669"/>
    <property type="project" value="InterPro"/>
</dbReference>
<feature type="domain" description="ABC transporter" evidence="4">
    <location>
        <begin position="45"/>
        <end position="301"/>
    </location>
</feature>